<dbReference type="PANTHER" id="PTHR43383:SF2">
    <property type="entry name" value="AMIDOHYDROLASE 2 FAMILY PROTEIN"/>
    <property type="match status" value="1"/>
</dbReference>
<evidence type="ECO:0000259" key="1">
    <source>
        <dbReference type="Pfam" id="PF07727"/>
    </source>
</evidence>
<organism evidence="2 3">
    <name type="scientific">Mucuna pruriens</name>
    <name type="common">Velvet bean</name>
    <name type="synonym">Dolichos pruriens</name>
    <dbReference type="NCBI Taxonomy" id="157652"/>
    <lineage>
        <taxon>Eukaryota</taxon>
        <taxon>Viridiplantae</taxon>
        <taxon>Streptophyta</taxon>
        <taxon>Embryophyta</taxon>
        <taxon>Tracheophyta</taxon>
        <taxon>Spermatophyta</taxon>
        <taxon>Magnoliopsida</taxon>
        <taxon>eudicotyledons</taxon>
        <taxon>Gunneridae</taxon>
        <taxon>Pentapetalae</taxon>
        <taxon>rosids</taxon>
        <taxon>fabids</taxon>
        <taxon>Fabales</taxon>
        <taxon>Fabaceae</taxon>
        <taxon>Papilionoideae</taxon>
        <taxon>50 kb inversion clade</taxon>
        <taxon>NPAAA clade</taxon>
        <taxon>indigoferoid/millettioid clade</taxon>
        <taxon>Phaseoleae</taxon>
        <taxon>Mucuna</taxon>
    </lineage>
</organism>
<dbReference type="Pfam" id="PF07727">
    <property type="entry name" value="RVT_2"/>
    <property type="match status" value="1"/>
</dbReference>
<dbReference type="SUPFAM" id="SSF56672">
    <property type="entry name" value="DNA/RNA polymerases"/>
    <property type="match status" value="1"/>
</dbReference>
<dbReference type="EMBL" id="QJKJ01016530">
    <property type="protein sequence ID" value="RDX60856.1"/>
    <property type="molecule type" value="Genomic_DNA"/>
</dbReference>
<sequence length="215" mass="25095">MKEEMKALEKNSTWEIVDRSKDKRVVGCIWIYTVKCKSDGTLERYKARLVAKGKHFILVAKMNTVRVILSLVAHFGWNLQQFNVKNVFLHGDLEKEVYLEIPLGFYSHNEKNKVCRLKKKLYGLKQSPRAWFGRFAQVMISLGYRQSQGDHTLFIKHSPNGKLTLLLVYVDDMIVTGDDEIEKLNLKEKLATQFEMKELGKSKYFLRIEVAYSKQ</sequence>
<dbReference type="PANTHER" id="PTHR43383">
    <property type="entry name" value="NODULIN 6"/>
    <property type="match status" value="1"/>
</dbReference>
<feature type="domain" description="Reverse transcriptase Ty1/copia-type" evidence="1">
    <location>
        <begin position="11"/>
        <end position="211"/>
    </location>
</feature>
<dbReference type="InterPro" id="IPR013103">
    <property type="entry name" value="RVT_2"/>
</dbReference>
<dbReference type="OrthoDB" id="128382at2759"/>
<dbReference type="AlphaFoldDB" id="A0A371E494"/>
<comment type="caution">
    <text evidence="2">The sequence shown here is derived from an EMBL/GenBank/DDBJ whole genome shotgun (WGS) entry which is preliminary data.</text>
</comment>
<feature type="non-terminal residue" evidence="2">
    <location>
        <position position="1"/>
    </location>
</feature>
<evidence type="ECO:0000313" key="2">
    <source>
        <dbReference type="EMBL" id="RDX60856.1"/>
    </source>
</evidence>
<accession>A0A371E494</accession>
<keyword evidence="3" id="KW-1185">Reference proteome</keyword>
<dbReference type="InterPro" id="IPR043502">
    <property type="entry name" value="DNA/RNA_pol_sf"/>
</dbReference>
<proteinExistence type="predicted"/>
<dbReference type="Proteomes" id="UP000257109">
    <property type="component" value="Unassembled WGS sequence"/>
</dbReference>
<reference evidence="2" key="1">
    <citation type="submission" date="2018-05" db="EMBL/GenBank/DDBJ databases">
        <title>Draft genome of Mucuna pruriens seed.</title>
        <authorList>
            <person name="Nnadi N.E."/>
            <person name="Vos R."/>
            <person name="Hasami M.H."/>
            <person name="Devisetty U.K."/>
            <person name="Aguiy J.C."/>
        </authorList>
    </citation>
    <scope>NUCLEOTIDE SEQUENCE [LARGE SCALE GENOMIC DNA]</scope>
    <source>
        <strain evidence="2">JCA_2017</strain>
    </source>
</reference>
<evidence type="ECO:0000313" key="3">
    <source>
        <dbReference type="Proteomes" id="UP000257109"/>
    </source>
</evidence>
<protein>
    <recommendedName>
        <fullName evidence="1">Reverse transcriptase Ty1/copia-type domain-containing protein</fullName>
    </recommendedName>
</protein>
<feature type="non-terminal residue" evidence="2">
    <location>
        <position position="215"/>
    </location>
</feature>
<gene>
    <name evidence="2" type="ORF">CR513_60970</name>
</gene>
<name>A0A371E494_MUCPR</name>